<dbReference type="Gene3D" id="3.40.50.1820">
    <property type="entry name" value="alpha/beta hydrolase"/>
    <property type="match status" value="1"/>
</dbReference>
<dbReference type="PANTHER" id="PTHR11487">
    <property type="entry name" value="THIOESTERASE"/>
    <property type="match status" value="1"/>
</dbReference>
<dbReference type="RefSeq" id="WP_210222934.1">
    <property type="nucleotide sequence ID" value="NZ_CP072801.1"/>
</dbReference>
<evidence type="ECO:0000259" key="2">
    <source>
        <dbReference type="Pfam" id="PF00975"/>
    </source>
</evidence>
<dbReference type="Proteomes" id="UP000672039">
    <property type="component" value="Chromosome"/>
</dbReference>
<dbReference type="InterPro" id="IPR012223">
    <property type="entry name" value="TEII"/>
</dbReference>
<reference evidence="3 4" key="1">
    <citation type="submission" date="2021-04" db="EMBL/GenBank/DDBJ databases">
        <title>Genomics, taxonomy and metabolism of representatives of sulfur bacteria of the genus Thiothrix: Thiothrix fructosivorans QT, Thiothrix unzii A1T and three new species, Thiothrix subterranea sp. nov., Thiothrix litoralis sp. nov. and 'Candidatus Thiothrix anitrata' sp. nov.</title>
        <authorList>
            <person name="Ravin N.V."/>
            <person name="Smolyakov D."/>
            <person name="Rudenko T.S."/>
            <person name="Mardanov A.V."/>
            <person name="Beletsky A.V."/>
            <person name="Markov N.D."/>
            <person name="Fomenkov A.I."/>
            <person name="Roberts R.J."/>
            <person name="Karnachuk O.V."/>
            <person name="Novikov A."/>
            <person name="Grabovich M.Y."/>
        </authorList>
    </citation>
    <scope>NUCLEOTIDE SEQUENCE [LARGE SCALE GENOMIC DNA]</scope>
    <source>
        <strain evidence="3 4">AS</strain>
    </source>
</reference>
<evidence type="ECO:0000313" key="3">
    <source>
        <dbReference type="EMBL" id="QTR46602.1"/>
    </source>
</evidence>
<dbReference type="SUPFAM" id="SSF53474">
    <property type="entry name" value="alpha/beta-Hydrolases"/>
    <property type="match status" value="1"/>
</dbReference>
<comment type="similarity">
    <text evidence="1">Belongs to the thioesterase family.</text>
</comment>
<gene>
    <name evidence="3" type="ORF">J9253_01180</name>
</gene>
<name>A0ABX7WTM7_9GAMM</name>
<evidence type="ECO:0000313" key="4">
    <source>
        <dbReference type="Proteomes" id="UP000672039"/>
    </source>
</evidence>
<dbReference type="Pfam" id="PF00975">
    <property type="entry name" value="Thioesterase"/>
    <property type="match status" value="1"/>
</dbReference>
<dbReference type="PANTHER" id="PTHR11487:SF0">
    <property type="entry name" value="S-ACYL FATTY ACID SYNTHASE THIOESTERASE, MEDIUM CHAIN"/>
    <property type="match status" value="1"/>
</dbReference>
<dbReference type="InterPro" id="IPR001031">
    <property type="entry name" value="Thioesterase"/>
</dbReference>
<keyword evidence="4" id="KW-1185">Reference proteome</keyword>
<protein>
    <submittedName>
        <fullName evidence="3">Thioesterase</fullName>
    </submittedName>
</protein>
<accession>A0ABX7WTM7</accession>
<dbReference type="EMBL" id="CP072801">
    <property type="protein sequence ID" value="QTR46602.1"/>
    <property type="molecule type" value="Genomic_DNA"/>
</dbReference>
<sequence>MRNDTIILAPWLTDYRLPQQGQARVLMFPYSGAGSLAYFPWAKAWRERGTTVDFLGVQLPGRESRLRETCITEVPLLVEQLLQAILPLLDQPFVFFGHSLGALVAFEVCRGLRQQGLPLPQHLFVSAFRAPDLPNPNPPMSQLLEADLIARLRHYGGTPEAVLANADLRELLLPIVRADFTLHETYQYRDAMPLPCPLTAFTGADDTFVTPEYMAGWHKQTSEVFEQVVYPGGHFFLHEQMTDISRRLQNALKGE</sequence>
<organism evidence="3 4">
    <name type="scientific">Thiothrix litoralis</name>
    <dbReference type="NCBI Taxonomy" id="2891210"/>
    <lineage>
        <taxon>Bacteria</taxon>
        <taxon>Pseudomonadati</taxon>
        <taxon>Pseudomonadota</taxon>
        <taxon>Gammaproteobacteria</taxon>
        <taxon>Thiotrichales</taxon>
        <taxon>Thiotrichaceae</taxon>
        <taxon>Thiothrix</taxon>
    </lineage>
</organism>
<dbReference type="InterPro" id="IPR029058">
    <property type="entry name" value="AB_hydrolase_fold"/>
</dbReference>
<evidence type="ECO:0000256" key="1">
    <source>
        <dbReference type="ARBA" id="ARBA00007169"/>
    </source>
</evidence>
<feature type="domain" description="Thioesterase" evidence="2">
    <location>
        <begin position="24"/>
        <end position="249"/>
    </location>
</feature>
<proteinExistence type="inferred from homology"/>